<dbReference type="InterPro" id="IPR043429">
    <property type="entry name" value="ArtM/GltK/GlnP/TcyL/YhdX-like"/>
</dbReference>
<feature type="transmembrane region" description="Helical" evidence="8">
    <location>
        <begin position="46"/>
        <end position="70"/>
    </location>
</feature>
<feature type="transmembrane region" description="Helical" evidence="8">
    <location>
        <begin position="82"/>
        <end position="103"/>
    </location>
</feature>
<feature type="transmembrane region" description="Helical" evidence="8">
    <location>
        <begin position="180"/>
        <end position="200"/>
    </location>
</feature>
<dbReference type="GO" id="GO:0006865">
    <property type="term" value="P:amino acid transport"/>
    <property type="evidence" value="ECO:0007669"/>
    <property type="project" value="UniProtKB-KW"/>
</dbReference>
<keyword evidence="5" id="KW-0029">Amino-acid transport</keyword>
<comment type="similarity">
    <text evidence="8">Belongs to the binding-protein-dependent transport system permease family.</text>
</comment>
<keyword evidence="4 8" id="KW-0812">Transmembrane</keyword>
<dbReference type="GO" id="GO:0022857">
    <property type="term" value="F:transmembrane transporter activity"/>
    <property type="evidence" value="ECO:0007669"/>
    <property type="project" value="InterPro"/>
</dbReference>
<keyword evidence="6 8" id="KW-1133">Transmembrane helix</keyword>
<evidence type="ECO:0000256" key="8">
    <source>
        <dbReference type="RuleBase" id="RU363032"/>
    </source>
</evidence>
<evidence type="ECO:0000256" key="3">
    <source>
        <dbReference type="ARBA" id="ARBA00022475"/>
    </source>
</evidence>
<feature type="transmembrane region" description="Helical" evidence="8">
    <location>
        <begin position="12"/>
        <end position="34"/>
    </location>
</feature>
<keyword evidence="7 8" id="KW-0472">Membrane</keyword>
<keyword evidence="11" id="KW-1185">Reference proteome</keyword>
<dbReference type="GeneID" id="98295425"/>
<dbReference type="OrthoDB" id="92598at2"/>
<dbReference type="RefSeq" id="WP_094692909.1">
    <property type="nucleotide sequence ID" value="NZ_CALENZ010000013.1"/>
</dbReference>
<dbReference type="Gene3D" id="1.10.3720.10">
    <property type="entry name" value="MetI-like"/>
    <property type="match status" value="1"/>
</dbReference>
<protein>
    <submittedName>
        <fullName evidence="10">Amino acid ABC transporter permease YckA1</fullName>
    </submittedName>
</protein>
<keyword evidence="2 8" id="KW-0813">Transport</keyword>
<name>A0A261G8X7_9BIFI</name>
<evidence type="ECO:0000313" key="10">
    <source>
        <dbReference type="EMBL" id="OZG67663.1"/>
    </source>
</evidence>
<dbReference type="EMBL" id="MWXA01000004">
    <property type="protein sequence ID" value="OZG67663.1"/>
    <property type="molecule type" value="Genomic_DNA"/>
</dbReference>
<evidence type="ECO:0000256" key="5">
    <source>
        <dbReference type="ARBA" id="ARBA00022970"/>
    </source>
</evidence>
<feature type="domain" description="ABC transmembrane type-1" evidence="9">
    <location>
        <begin position="11"/>
        <end position="201"/>
    </location>
</feature>
<dbReference type="InterPro" id="IPR000515">
    <property type="entry name" value="MetI-like"/>
</dbReference>
<evidence type="ECO:0000256" key="2">
    <source>
        <dbReference type="ARBA" id="ARBA00022448"/>
    </source>
</evidence>
<gene>
    <name evidence="10" type="ORF">BAQU_0755</name>
</gene>
<accession>A0A261G8X7</accession>
<evidence type="ECO:0000259" key="9">
    <source>
        <dbReference type="PROSITE" id="PS50928"/>
    </source>
</evidence>
<dbReference type="AlphaFoldDB" id="A0A261G8X7"/>
<dbReference type="Pfam" id="PF00528">
    <property type="entry name" value="BPD_transp_1"/>
    <property type="match status" value="1"/>
</dbReference>
<comment type="subcellular location">
    <subcellularLocation>
        <location evidence="1 8">Cell membrane</location>
        <topology evidence="1 8">Multi-pass membrane protein</topology>
    </subcellularLocation>
</comment>
<evidence type="ECO:0000256" key="4">
    <source>
        <dbReference type="ARBA" id="ARBA00022692"/>
    </source>
</evidence>
<dbReference type="InterPro" id="IPR035906">
    <property type="entry name" value="MetI-like_sf"/>
</dbReference>
<sequence>MEPLLVVLQGLPLTLIVSIGSFIVGAILAVPLSLGLRTSILPLRLICRLVVDLLRGVPMIVWLFVLKFGISSPEFRLTSLEAALLGLGTISAGYLAEIYRAGLQTVPRGQYEASQALGISRPIAFFRIIAPQAVRIVSPTIATYFIGLLKNSSIASTIIVAEMVFQAQAYARQNLSISGVLPYVFAGLLYIALSVPIAMASRSLDERLRKSVI</sequence>
<evidence type="ECO:0000256" key="7">
    <source>
        <dbReference type="ARBA" id="ARBA00023136"/>
    </source>
</evidence>
<dbReference type="GO" id="GO:0043190">
    <property type="term" value="C:ATP-binding cassette (ABC) transporter complex"/>
    <property type="evidence" value="ECO:0007669"/>
    <property type="project" value="InterPro"/>
</dbReference>
<dbReference type="PANTHER" id="PTHR30614">
    <property type="entry name" value="MEMBRANE COMPONENT OF AMINO ACID ABC TRANSPORTER"/>
    <property type="match status" value="1"/>
</dbReference>
<proteinExistence type="inferred from homology"/>
<reference evidence="10 11" key="1">
    <citation type="journal article" date="2017" name="BMC Genomics">
        <title>Comparative genomic and phylogenomic analyses of the Bifidobacteriaceae family.</title>
        <authorList>
            <person name="Lugli G.A."/>
            <person name="Milani C."/>
            <person name="Turroni F."/>
            <person name="Duranti S."/>
            <person name="Mancabelli L."/>
            <person name="Mangifesta M."/>
            <person name="Ferrario C."/>
            <person name="Modesto M."/>
            <person name="Mattarelli P."/>
            <person name="Jiri K."/>
            <person name="van Sinderen D."/>
            <person name="Ventura M."/>
        </authorList>
    </citation>
    <scope>NUCLEOTIDE SEQUENCE [LARGE SCALE GENOMIC DNA]</scope>
    <source>
        <strain evidence="10 11">LMG 28769</strain>
    </source>
</reference>
<dbReference type="NCBIfam" id="TIGR01726">
    <property type="entry name" value="HEQRo_perm_3TM"/>
    <property type="match status" value="1"/>
</dbReference>
<organism evidence="10 11">
    <name type="scientific">Bifidobacterium aquikefiri</name>
    <dbReference type="NCBI Taxonomy" id="1653207"/>
    <lineage>
        <taxon>Bacteria</taxon>
        <taxon>Bacillati</taxon>
        <taxon>Actinomycetota</taxon>
        <taxon>Actinomycetes</taxon>
        <taxon>Bifidobacteriales</taxon>
        <taxon>Bifidobacteriaceae</taxon>
        <taxon>Bifidobacterium</taxon>
    </lineage>
</organism>
<evidence type="ECO:0000256" key="1">
    <source>
        <dbReference type="ARBA" id="ARBA00004651"/>
    </source>
</evidence>
<evidence type="ECO:0000313" key="11">
    <source>
        <dbReference type="Proteomes" id="UP000216451"/>
    </source>
</evidence>
<evidence type="ECO:0000256" key="6">
    <source>
        <dbReference type="ARBA" id="ARBA00022989"/>
    </source>
</evidence>
<comment type="caution">
    <text evidence="10">The sequence shown here is derived from an EMBL/GenBank/DDBJ whole genome shotgun (WGS) entry which is preliminary data.</text>
</comment>
<keyword evidence="3" id="KW-1003">Cell membrane</keyword>
<dbReference type="InterPro" id="IPR010065">
    <property type="entry name" value="AA_ABC_transptr_permease_3TM"/>
</dbReference>
<dbReference type="PANTHER" id="PTHR30614:SF0">
    <property type="entry name" value="L-CYSTINE TRANSPORT SYSTEM PERMEASE PROTEIN TCYL"/>
    <property type="match status" value="1"/>
</dbReference>
<dbReference type="SUPFAM" id="SSF161098">
    <property type="entry name" value="MetI-like"/>
    <property type="match status" value="1"/>
</dbReference>
<dbReference type="CDD" id="cd06261">
    <property type="entry name" value="TM_PBP2"/>
    <property type="match status" value="1"/>
</dbReference>
<dbReference type="Proteomes" id="UP000216451">
    <property type="component" value="Unassembled WGS sequence"/>
</dbReference>
<dbReference type="PROSITE" id="PS50928">
    <property type="entry name" value="ABC_TM1"/>
    <property type="match status" value="1"/>
</dbReference>